<proteinExistence type="predicted"/>
<reference evidence="3" key="1">
    <citation type="journal article" date="2014" name="Int. J. Syst. Evol. Microbiol.">
        <title>Complete genome sequence of Corynebacterium casei LMG S-19264T (=DSM 44701T), isolated from a smear-ripened cheese.</title>
        <authorList>
            <consortium name="US DOE Joint Genome Institute (JGI-PGF)"/>
            <person name="Walter F."/>
            <person name="Albersmeier A."/>
            <person name="Kalinowski J."/>
            <person name="Ruckert C."/>
        </authorList>
    </citation>
    <scope>NUCLEOTIDE SEQUENCE</scope>
    <source>
        <strain evidence="3">JCM 31311</strain>
    </source>
</reference>
<evidence type="ECO:0000256" key="1">
    <source>
        <dbReference type="PROSITE-ProRule" id="PRU00339"/>
    </source>
</evidence>
<dbReference type="Gene3D" id="1.25.40.10">
    <property type="entry name" value="Tetratricopeptide repeat domain"/>
    <property type="match status" value="1"/>
</dbReference>
<dbReference type="InterPro" id="IPR019734">
    <property type="entry name" value="TPR_rpt"/>
</dbReference>
<dbReference type="AlphaFoldDB" id="A0A918F5F7"/>
<dbReference type="InterPro" id="IPR036388">
    <property type="entry name" value="WH-like_DNA-bd_sf"/>
</dbReference>
<dbReference type="PANTHER" id="PTHR35807">
    <property type="entry name" value="TRANSCRIPTIONAL REGULATOR REDD-RELATED"/>
    <property type="match status" value="1"/>
</dbReference>
<evidence type="ECO:0000313" key="3">
    <source>
        <dbReference type="EMBL" id="GGR03043.1"/>
    </source>
</evidence>
<dbReference type="InterPro" id="IPR051677">
    <property type="entry name" value="AfsR-DnrI-RedD_regulator"/>
</dbReference>
<reference evidence="3" key="2">
    <citation type="submission" date="2020-09" db="EMBL/GenBank/DDBJ databases">
        <authorList>
            <person name="Sun Q."/>
            <person name="Ohkuma M."/>
        </authorList>
    </citation>
    <scope>NUCLEOTIDE SEQUENCE</scope>
    <source>
        <strain evidence="3">JCM 31311</strain>
    </source>
</reference>
<sequence length="301" mass="33957">MKTVRTSTDATFPVDATLDRAATPRLQIRTFGRAEVLVDGQSAEWHAASAQDLCFYLLSFPAGRTRAQILDDLWGLEADHQSGNRFRVTLHRLRGALGLPNSVNEAYGRYSLSPEVFQASDVQQFYAALQRADRAADSQERMAAYRQVLDTYAGEYLPEFQTEWARQARQEHQAAFVRACTDLSAVYCELSDCREAVSTLTQALKLDPFIGENYHQKLMTCLSVTENRYAAIEHYRRFIRFLQDDLQDTPMSETAQLAERVKSGEHICKKMQGQEAPSTYHCPLTVDGVCPGGMQQLLQLT</sequence>
<keyword evidence="1" id="KW-0802">TPR repeat</keyword>
<feature type="repeat" description="TPR" evidence="1">
    <location>
        <begin position="177"/>
        <end position="210"/>
    </location>
</feature>
<organism evidence="3 4">
    <name type="scientific">Deinococcus ruber</name>
    <dbReference type="NCBI Taxonomy" id="1848197"/>
    <lineage>
        <taxon>Bacteria</taxon>
        <taxon>Thermotogati</taxon>
        <taxon>Deinococcota</taxon>
        <taxon>Deinococci</taxon>
        <taxon>Deinococcales</taxon>
        <taxon>Deinococcaceae</taxon>
        <taxon>Deinococcus</taxon>
    </lineage>
</organism>
<dbReference type="InterPro" id="IPR005158">
    <property type="entry name" value="BTAD"/>
</dbReference>
<dbReference type="Pfam" id="PF03704">
    <property type="entry name" value="BTAD"/>
    <property type="match status" value="1"/>
</dbReference>
<dbReference type="Gene3D" id="1.10.10.10">
    <property type="entry name" value="Winged helix-like DNA-binding domain superfamily/Winged helix DNA-binding domain"/>
    <property type="match status" value="1"/>
</dbReference>
<evidence type="ECO:0000259" key="2">
    <source>
        <dbReference type="SMART" id="SM01043"/>
    </source>
</evidence>
<dbReference type="Proteomes" id="UP000603865">
    <property type="component" value="Unassembled WGS sequence"/>
</dbReference>
<dbReference type="SUPFAM" id="SSF48452">
    <property type="entry name" value="TPR-like"/>
    <property type="match status" value="1"/>
</dbReference>
<dbReference type="RefSeq" id="WP_189088943.1">
    <property type="nucleotide sequence ID" value="NZ_BMQL01000006.1"/>
</dbReference>
<dbReference type="SMART" id="SM01043">
    <property type="entry name" value="BTAD"/>
    <property type="match status" value="1"/>
</dbReference>
<dbReference type="EMBL" id="BMQL01000006">
    <property type="protein sequence ID" value="GGR03043.1"/>
    <property type="molecule type" value="Genomic_DNA"/>
</dbReference>
<dbReference type="PANTHER" id="PTHR35807:SF2">
    <property type="entry name" value="TRANSCRIPTIONAL ACTIVATOR DOMAIN"/>
    <property type="match status" value="1"/>
</dbReference>
<evidence type="ECO:0000313" key="4">
    <source>
        <dbReference type="Proteomes" id="UP000603865"/>
    </source>
</evidence>
<accession>A0A918F5F7</accession>
<keyword evidence="4" id="KW-1185">Reference proteome</keyword>
<name>A0A918F5F7_9DEIO</name>
<comment type="caution">
    <text evidence="3">The sequence shown here is derived from an EMBL/GenBank/DDBJ whole genome shotgun (WGS) entry which is preliminary data.</text>
</comment>
<dbReference type="InterPro" id="IPR011990">
    <property type="entry name" value="TPR-like_helical_dom_sf"/>
</dbReference>
<dbReference type="PROSITE" id="PS50005">
    <property type="entry name" value="TPR"/>
    <property type="match status" value="1"/>
</dbReference>
<protein>
    <recommendedName>
        <fullName evidence="2">Bacterial transcriptional activator domain-containing protein</fullName>
    </recommendedName>
</protein>
<feature type="domain" description="Bacterial transcriptional activator" evidence="2">
    <location>
        <begin position="120"/>
        <end position="262"/>
    </location>
</feature>
<gene>
    <name evidence="3" type="ORF">GCM10008957_14850</name>
</gene>